<evidence type="ECO:0000256" key="1">
    <source>
        <dbReference type="ARBA" id="ARBA00022617"/>
    </source>
</evidence>
<feature type="domain" description="Cytochrome b5 heme-binding" evidence="6">
    <location>
        <begin position="11"/>
        <end position="91"/>
    </location>
</feature>
<dbReference type="SMART" id="SM01117">
    <property type="entry name" value="Cyt-b5"/>
    <property type="match status" value="1"/>
</dbReference>
<name>A0A6P4Z8F1_BRABE</name>
<dbReference type="GO" id="GO:0016020">
    <property type="term" value="C:membrane"/>
    <property type="evidence" value="ECO:0007669"/>
    <property type="project" value="TreeGrafter"/>
</dbReference>
<sequence length="92" mass="10336">MATDEKSREEGRLISKEEVARHNKKEDAWIIIDGKVYDMTNYVSKHPGGNAILRNVGGDATSGFHSQPAHFTVGNYIKDKLKNTHYVGEFKS</sequence>
<evidence type="ECO:0000256" key="5">
    <source>
        <dbReference type="RuleBase" id="RU362121"/>
    </source>
</evidence>
<keyword evidence="7" id="KW-1185">Reference proteome</keyword>
<evidence type="ECO:0000256" key="4">
    <source>
        <dbReference type="ARBA" id="ARBA00038168"/>
    </source>
</evidence>
<dbReference type="PROSITE" id="PS50255">
    <property type="entry name" value="CYTOCHROME_B5_2"/>
    <property type="match status" value="1"/>
</dbReference>
<dbReference type="GeneID" id="109472204"/>
<dbReference type="GO" id="GO:0020037">
    <property type="term" value="F:heme binding"/>
    <property type="evidence" value="ECO:0007669"/>
    <property type="project" value="UniProtKB-UniRule"/>
</dbReference>
<dbReference type="RefSeq" id="XP_019627362.1">
    <property type="nucleotide sequence ID" value="XM_019771803.1"/>
</dbReference>
<evidence type="ECO:0000313" key="7">
    <source>
        <dbReference type="Proteomes" id="UP000515135"/>
    </source>
</evidence>
<organism evidence="7 8">
    <name type="scientific">Branchiostoma belcheri</name>
    <name type="common">Amphioxus</name>
    <dbReference type="NCBI Taxonomy" id="7741"/>
    <lineage>
        <taxon>Eukaryota</taxon>
        <taxon>Metazoa</taxon>
        <taxon>Chordata</taxon>
        <taxon>Cephalochordata</taxon>
        <taxon>Leptocardii</taxon>
        <taxon>Amphioxiformes</taxon>
        <taxon>Branchiostomatidae</taxon>
        <taxon>Branchiostoma</taxon>
    </lineage>
</organism>
<dbReference type="GO" id="GO:0046872">
    <property type="term" value="F:metal ion binding"/>
    <property type="evidence" value="ECO:0007669"/>
    <property type="project" value="UniProtKB-UniRule"/>
</dbReference>
<protein>
    <submittedName>
        <fullName evidence="8">Cytochrome B5-like protein</fullName>
    </submittedName>
</protein>
<evidence type="ECO:0000313" key="8">
    <source>
        <dbReference type="RefSeq" id="XP_019627362.1"/>
    </source>
</evidence>
<dbReference type="PROSITE" id="PS00191">
    <property type="entry name" value="CYTOCHROME_B5_1"/>
    <property type="match status" value="1"/>
</dbReference>
<keyword evidence="2 5" id="KW-0479">Metal-binding</keyword>
<gene>
    <name evidence="8" type="primary">LOC109472204</name>
</gene>
<dbReference type="AlphaFoldDB" id="A0A6P4Z8F1"/>
<comment type="similarity">
    <text evidence="4 5">Belongs to the cytochrome b5 family.</text>
</comment>
<dbReference type="Gene3D" id="3.10.120.10">
    <property type="entry name" value="Cytochrome b5-like heme/steroid binding domain"/>
    <property type="match status" value="1"/>
</dbReference>
<dbReference type="KEGG" id="bbel:109472204"/>
<dbReference type="Pfam" id="PF00173">
    <property type="entry name" value="Cyt-b5"/>
    <property type="match status" value="1"/>
</dbReference>
<evidence type="ECO:0000256" key="3">
    <source>
        <dbReference type="ARBA" id="ARBA00023004"/>
    </source>
</evidence>
<dbReference type="PANTHER" id="PTHR19359:SF95">
    <property type="entry name" value="CYTOCHROME B5 TYPE B"/>
    <property type="match status" value="1"/>
</dbReference>
<keyword evidence="3 5" id="KW-0408">Iron</keyword>
<dbReference type="InterPro" id="IPR036400">
    <property type="entry name" value="Cyt_B5-like_heme/steroid_sf"/>
</dbReference>
<proteinExistence type="inferred from homology"/>
<reference evidence="8" key="1">
    <citation type="submission" date="2025-08" db="UniProtKB">
        <authorList>
            <consortium name="RefSeq"/>
        </authorList>
    </citation>
    <scope>IDENTIFICATION</scope>
    <source>
        <tissue evidence="8">Gonad</tissue>
    </source>
</reference>
<dbReference type="PANTHER" id="PTHR19359">
    <property type="entry name" value="CYTOCHROME B5"/>
    <property type="match status" value="1"/>
</dbReference>
<dbReference type="OrthoDB" id="260519at2759"/>
<keyword evidence="1 5" id="KW-0349">Heme</keyword>
<dbReference type="InterPro" id="IPR018506">
    <property type="entry name" value="Cyt_B5_heme-BS"/>
</dbReference>
<dbReference type="SUPFAM" id="SSF55856">
    <property type="entry name" value="Cytochrome b5-like heme/steroid binding domain"/>
    <property type="match status" value="1"/>
</dbReference>
<dbReference type="InterPro" id="IPR050668">
    <property type="entry name" value="Cytochrome_b5"/>
</dbReference>
<accession>A0A6P4Z8F1</accession>
<dbReference type="Proteomes" id="UP000515135">
    <property type="component" value="Unplaced"/>
</dbReference>
<evidence type="ECO:0000259" key="6">
    <source>
        <dbReference type="PROSITE" id="PS50255"/>
    </source>
</evidence>
<dbReference type="InterPro" id="IPR001199">
    <property type="entry name" value="Cyt_B5-like_heme/steroid-bd"/>
</dbReference>
<evidence type="ECO:0000256" key="2">
    <source>
        <dbReference type="ARBA" id="ARBA00022723"/>
    </source>
</evidence>